<gene>
    <name evidence="4" type="ORF">ABB55_09425</name>
</gene>
<dbReference type="InterPro" id="IPR011765">
    <property type="entry name" value="Pept_M16_N"/>
</dbReference>
<dbReference type="AlphaFoldDB" id="A0A0P6VMA3"/>
<dbReference type="GO" id="GO:0008233">
    <property type="term" value="F:peptidase activity"/>
    <property type="evidence" value="ECO:0007669"/>
    <property type="project" value="UniProtKB-KW"/>
</dbReference>
<feature type="signal peptide" evidence="1">
    <location>
        <begin position="1"/>
        <end position="27"/>
    </location>
</feature>
<dbReference type="Gene3D" id="3.30.830.10">
    <property type="entry name" value="Metalloenzyme, LuxS/M16 peptidase-like"/>
    <property type="match status" value="2"/>
</dbReference>
<keyword evidence="1" id="KW-0732">Signal</keyword>
<evidence type="ECO:0000313" key="5">
    <source>
        <dbReference type="Proteomes" id="UP000048984"/>
    </source>
</evidence>
<dbReference type="PANTHER" id="PTHR11851">
    <property type="entry name" value="METALLOPROTEASE"/>
    <property type="match status" value="1"/>
</dbReference>
<organism evidence="4 5">
    <name type="scientific">Prosthecodimorpha hirschii</name>
    <dbReference type="NCBI Taxonomy" id="665126"/>
    <lineage>
        <taxon>Bacteria</taxon>
        <taxon>Pseudomonadati</taxon>
        <taxon>Pseudomonadota</taxon>
        <taxon>Alphaproteobacteria</taxon>
        <taxon>Hyphomicrobiales</taxon>
        <taxon>Ancalomicrobiaceae</taxon>
        <taxon>Prosthecodimorpha</taxon>
    </lineage>
</organism>
<keyword evidence="4" id="KW-0645">Protease</keyword>
<sequence>MMSVVRHIRRATGALALAAGIGLSALAAGPAEAVQIQRVVSPGGIEAWLVEEQAVPLIAVNFAFKGGNAQDPDGKAGLANLLSTLLDEGAGEMDGQTFQGRLEDLSIRLAFEDSRDAFYGEMKTLSAHRDEAFDLLRLSLTKPRFDDDAVERMRVQAISGLRREKRDPDTVASRLWARSIFPNHPYGRPANGDEASVAAITGQDIRDYHGRVFARDGLKIGVVGAIDAKTLAPLLDRVFGDLPARQRLTPVAEVAPLSGLTVSETIPNPQTVIRLSAEGLKRKDPDFIAAYVMNHILGGGSFSSWLYTEVREKRGLAYSVYTSLAPYDHAGIFYGGLGTRADRAAESIRVIRDEIKRMAEVGPTTAELDKAKSYLTGSYALRFDTSDKIAGQLLAIQMDDLGIDYIDKRNALIEAVTLADVKRVAARLLSKPLTVVTVGPGGS</sequence>
<protein>
    <submittedName>
        <fullName evidence="4">Zinc protease</fullName>
    </submittedName>
</protein>
<evidence type="ECO:0000313" key="4">
    <source>
        <dbReference type="EMBL" id="KPL52418.1"/>
    </source>
</evidence>
<comment type="caution">
    <text evidence="4">The sequence shown here is derived from an EMBL/GenBank/DDBJ whole genome shotgun (WGS) entry which is preliminary data.</text>
</comment>
<feature type="domain" description="Peptidase M16 N-terminal" evidence="2">
    <location>
        <begin position="59"/>
        <end position="189"/>
    </location>
</feature>
<dbReference type="Pfam" id="PF00675">
    <property type="entry name" value="Peptidase_M16"/>
    <property type="match status" value="1"/>
</dbReference>
<dbReference type="PANTHER" id="PTHR11851:SF224">
    <property type="entry name" value="PROCESSING PROTEASE"/>
    <property type="match status" value="1"/>
</dbReference>
<name>A0A0P6VMA3_9HYPH</name>
<dbReference type="SUPFAM" id="SSF63411">
    <property type="entry name" value="LuxS/MPP-like metallohydrolase"/>
    <property type="match status" value="2"/>
</dbReference>
<dbReference type="InterPro" id="IPR050361">
    <property type="entry name" value="MPP/UQCRC_Complex"/>
</dbReference>
<proteinExistence type="predicted"/>
<keyword evidence="4" id="KW-0378">Hydrolase</keyword>
<dbReference type="RefSeq" id="WP_054358581.1">
    <property type="nucleotide sequence ID" value="NZ_LJYW01000001.1"/>
</dbReference>
<dbReference type="GO" id="GO:0046872">
    <property type="term" value="F:metal ion binding"/>
    <property type="evidence" value="ECO:0007669"/>
    <property type="project" value="InterPro"/>
</dbReference>
<feature type="domain" description="Peptidase M16 C-terminal" evidence="3">
    <location>
        <begin position="200"/>
        <end position="374"/>
    </location>
</feature>
<reference evidence="4 5" key="2">
    <citation type="submission" date="2015-10" db="EMBL/GenBank/DDBJ databases">
        <title>Draft Genome Sequence of Prosthecomicrobium hirschii ATCC 27832.</title>
        <authorList>
            <person name="Daniel J."/>
            <person name="Givan S.A."/>
            <person name="Brun Y.V."/>
            <person name="Brown P.J."/>
        </authorList>
    </citation>
    <scope>NUCLEOTIDE SEQUENCE [LARGE SCALE GENOMIC DNA]</scope>
    <source>
        <strain evidence="4 5">16</strain>
    </source>
</reference>
<dbReference type="EMBL" id="LJYW01000001">
    <property type="protein sequence ID" value="KPL52418.1"/>
    <property type="molecule type" value="Genomic_DNA"/>
</dbReference>
<keyword evidence="5" id="KW-1185">Reference proteome</keyword>
<dbReference type="GO" id="GO:0006508">
    <property type="term" value="P:proteolysis"/>
    <property type="evidence" value="ECO:0007669"/>
    <property type="project" value="UniProtKB-KW"/>
</dbReference>
<evidence type="ECO:0000256" key="1">
    <source>
        <dbReference type="SAM" id="SignalP"/>
    </source>
</evidence>
<evidence type="ECO:0000259" key="2">
    <source>
        <dbReference type="Pfam" id="PF00675"/>
    </source>
</evidence>
<dbReference type="InterPro" id="IPR007863">
    <property type="entry name" value="Peptidase_M16_C"/>
</dbReference>
<evidence type="ECO:0000259" key="3">
    <source>
        <dbReference type="Pfam" id="PF05193"/>
    </source>
</evidence>
<dbReference type="Proteomes" id="UP000048984">
    <property type="component" value="Unassembled WGS sequence"/>
</dbReference>
<dbReference type="STRING" id="665126.ABB55_09425"/>
<reference evidence="4 5" key="1">
    <citation type="submission" date="2015-09" db="EMBL/GenBank/DDBJ databases">
        <authorList>
            <person name="Jackson K.R."/>
            <person name="Lunt B.L."/>
            <person name="Fisher J.N.B."/>
            <person name="Gardner A.V."/>
            <person name="Bailey M.E."/>
            <person name="Deus L.M."/>
            <person name="Earl A.S."/>
            <person name="Gibby P.D."/>
            <person name="Hartmann K.A."/>
            <person name="Liu J.E."/>
            <person name="Manci A.M."/>
            <person name="Nielsen D.A."/>
            <person name="Solomon M.B."/>
            <person name="Breakwell D.P."/>
            <person name="Burnett S.H."/>
            <person name="Grose J.H."/>
        </authorList>
    </citation>
    <scope>NUCLEOTIDE SEQUENCE [LARGE SCALE GENOMIC DNA]</scope>
    <source>
        <strain evidence="4 5">16</strain>
    </source>
</reference>
<accession>A0A0P6VMA3</accession>
<dbReference type="Pfam" id="PF05193">
    <property type="entry name" value="Peptidase_M16_C"/>
    <property type="match status" value="1"/>
</dbReference>
<dbReference type="InterPro" id="IPR011249">
    <property type="entry name" value="Metalloenz_LuxS/M16"/>
</dbReference>
<feature type="chain" id="PRO_5006131621" evidence="1">
    <location>
        <begin position="28"/>
        <end position="443"/>
    </location>
</feature>